<evidence type="ECO:0000256" key="3">
    <source>
        <dbReference type="ARBA" id="ARBA00022946"/>
    </source>
</evidence>
<dbReference type="EMBL" id="HBHI01012614">
    <property type="protein sequence ID" value="CAD9669249.1"/>
    <property type="molecule type" value="Transcribed_RNA"/>
</dbReference>
<evidence type="ECO:0000256" key="5">
    <source>
        <dbReference type="ARBA" id="ARBA00023128"/>
    </source>
</evidence>
<evidence type="ECO:0000256" key="7">
    <source>
        <dbReference type="ARBA" id="ARBA00035180"/>
    </source>
</evidence>
<accession>A0A7S2REZ9</accession>
<dbReference type="PANTHER" id="PTHR33618">
    <property type="entry name" value="39S RIBOSOMAL PROTEIN L53, MITOCHONDRIAL"/>
    <property type="match status" value="1"/>
</dbReference>
<evidence type="ECO:0000256" key="6">
    <source>
        <dbReference type="ARBA" id="ARBA00023274"/>
    </source>
</evidence>
<evidence type="ECO:0000256" key="8">
    <source>
        <dbReference type="ARBA" id="ARBA00042721"/>
    </source>
</evidence>
<name>A0A7S2REZ9_9STRA</name>
<dbReference type="GO" id="GO:0005762">
    <property type="term" value="C:mitochondrial large ribosomal subunit"/>
    <property type="evidence" value="ECO:0007669"/>
    <property type="project" value="TreeGrafter"/>
</dbReference>
<keyword evidence="5" id="KW-0496">Mitochondrion</keyword>
<evidence type="ECO:0000256" key="2">
    <source>
        <dbReference type="ARBA" id="ARBA00005557"/>
    </source>
</evidence>
<dbReference type="AlphaFoldDB" id="A0A7S2REZ9"/>
<keyword evidence="6" id="KW-0687">Ribonucleoprotein</keyword>
<dbReference type="PANTHER" id="PTHR33618:SF1">
    <property type="entry name" value="LARGE RIBOSOMAL SUBUNIT PROTEIN ML53"/>
    <property type="match status" value="1"/>
</dbReference>
<dbReference type="InterPro" id="IPR052473">
    <property type="entry name" value="mtLSU_mL53"/>
</dbReference>
<dbReference type="Pfam" id="PF10780">
    <property type="entry name" value="MRP_L53"/>
    <property type="match status" value="1"/>
</dbReference>
<comment type="subcellular location">
    <subcellularLocation>
        <location evidence="1">Mitochondrion</location>
    </subcellularLocation>
</comment>
<sequence length="113" mass="13126">MSPKFTKAITANLIRYVSTVDVRFNPFDRRTRSARELLRQISSERFQKSHPKLKIATHILSTVDPPAVQFKFVDGTEKAFDSEEYLVNEMMGEVFMMAEQLDNEYEMEGKSLD</sequence>
<gene>
    <name evidence="9" type="ORF">EANT1437_LOCUS6435</name>
</gene>
<evidence type="ECO:0000256" key="4">
    <source>
        <dbReference type="ARBA" id="ARBA00022980"/>
    </source>
</evidence>
<dbReference type="InterPro" id="IPR019716">
    <property type="entry name" value="Ribosomal_mL53"/>
</dbReference>
<keyword evidence="3" id="KW-0809">Transit peptide</keyword>
<evidence type="ECO:0000313" key="9">
    <source>
        <dbReference type="EMBL" id="CAD9669249.1"/>
    </source>
</evidence>
<protein>
    <recommendedName>
        <fullName evidence="7">Large ribosomal subunit protein mL53</fullName>
    </recommendedName>
    <alternativeName>
        <fullName evidence="8">39S ribosomal protein L53, mitochondrial</fullName>
    </alternativeName>
</protein>
<comment type="similarity">
    <text evidence="2">Belongs to the mitochondrion-specific ribosomal protein mL53 family.</text>
</comment>
<proteinExistence type="inferred from homology"/>
<reference evidence="9" key="1">
    <citation type="submission" date="2021-01" db="EMBL/GenBank/DDBJ databases">
        <authorList>
            <person name="Corre E."/>
            <person name="Pelletier E."/>
            <person name="Niang G."/>
            <person name="Scheremetjew M."/>
            <person name="Finn R."/>
            <person name="Kale V."/>
            <person name="Holt S."/>
            <person name="Cochrane G."/>
            <person name="Meng A."/>
            <person name="Brown T."/>
            <person name="Cohen L."/>
        </authorList>
    </citation>
    <scope>NUCLEOTIDE SEQUENCE</scope>
    <source>
        <strain evidence="9">CCMP1452</strain>
    </source>
</reference>
<dbReference type="Gene3D" id="3.40.30.10">
    <property type="entry name" value="Glutaredoxin"/>
    <property type="match status" value="1"/>
</dbReference>
<evidence type="ECO:0000256" key="1">
    <source>
        <dbReference type="ARBA" id="ARBA00004173"/>
    </source>
</evidence>
<organism evidence="9">
    <name type="scientific">Eucampia antarctica</name>
    <dbReference type="NCBI Taxonomy" id="49252"/>
    <lineage>
        <taxon>Eukaryota</taxon>
        <taxon>Sar</taxon>
        <taxon>Stramenopiles</taxon>
        <taxon>Ochrophyta</taxon>
        <taxon>Bacillariophyta</taxon>
        <taxon>Mediophyceae</taxon>
        <taxon>Biddulphiophycidae</taxon>
        <taxon>Hemiaulales</taxon>
        <taxon>Hemiaulaceae</taxon>
        <taxon>Eucampia</taxon>
    </lineage>
</organism>
<keyword evidence="4" id="KW-0689">Ribosomal protein</keyword>